<keyword evidence="3" id="KW-1185">Reference proteome</keyword>
<evidence type="ECO:0000313" key="3">
    <source>
        <dbReference type="Proteomes" id="UP000199161"/>
    </source>
</evidence>
<dbReference type="Pfam" id="PF01978">
    <property type="entry name" value="TrmB"/>
    <property type="match status" value="1"/>
</dbReference>
<reference evidence="3" key="1">
    <citation type="submission" date="2016-10" db="EMBL/GenBank/DDBJ databases">
        <authorList>
            <person name="Varghese N."/>
            <person name="Submissions S."/>
        </authorList>
    </citation>
    <scope>NUCLEOTIDE SEQUENCE [LARGE SCALE GENOMIC DNA]</scope>
    <source>
        <strain evidence="3">DSM 13078</strain>
    </source>
</reference>
<evidence type="ECO:0000313" key="2">
    <source>
        <dbReference type="EMBL" id="SFC56504.1"/>
    </source>
</evidence>
<feature type="domain" description="Transcription regulator TrmB N-terminal" evidence="1">
    <location>
        <begin position="14"/>
        <end position="79"/>
    </location>
</feature>
<dbReference type="InterPro" id="IPR051797">
    <property type="entry name" value="TrmB-like"/>
</dbReference>
<evidence type="ECO:0000259" key="1">
    <source>
        <dbReference type="Pfam" id="PF01978"/>
    </source>
</evidence>
<dbReference type="SUPFAM" id="SSF46785">
    <property type="entry name" value="Winged helix' DNA-binding domain"/>
    <property type="match status" value="1"/>
</dbReference>
<dbReference type="InterPro" id="IPR002831">
    <property type="entry name" value="Tscrpt_reg_TrmB_N"/>
</dbReference>
<dbReference type="AlphaFoldDB" id="A0A1I1K6N0"/>
<dbReference type="PANTHER" id="PTHR34293:SF1">
    <property type="entry name" value="HTH-TYPE TRANSCRIPTIONAL REGULATOR TRMBL2"/>
    <property type="match status" value="1"/>
</dbReference>
<gene>
    <name evidence="2" type="ORF">SAMN05444422_110137</name>
</gene>
<dbReference type="Gene3D" id="1.10.10.10">
    <property type="entry name" value="Winged helix-like DNA-binding domain superfamily/Winged helix DNA-binding domain"/>
    <property type="match status" value="1"/>
</dbReference>
<dbReference type="PANTHER" id="PTHR34293">
    <property type="entry name" value="HTH-TYPE TRANSCRIPTIONAL REGULATOR TRMBL2"/>
    <property type="match status" value="1"/>
</dbReference>
<proteinExistence type="predicted"/>
<dbReference type="InterPro" id="IPR036390">
    <property type="entry name" value="WH_DNA-bd_sf"/>
</dbReference>
<dbReference type="Proteomes" id="UP000199161">
    <property type="component" value="Unassembled WGS sequence"/>
</dbReference>
<organism evidence="2 3">
    <name type="scientific">Natronobacterium haloterrestre</name>
    <name type="common">Halobiforma haloterrestris</name>
    <dbReference type="NCBI Taxonomy" id="148448"/>
    <lineage>
        <taxon>Archaea</taxon>
        <taxon>Methanobacteriati</taxon>
        <taxon>Methanobacteriota</taxon>
        <taxon>Stenosarchaea group</taxon>
        <taxon>Halobacteria</taxon>
        <taxon>Halobacteriales</taxon>
        <taxon>Natrialbaceae</taxon>
        <taxon>Natronobacterium</taxon>
    </lineage>
</organism>
<protein>
    <submittedName>
        <fullName evidence="2">Sugar-specific transcriptional regulator TrmB</fullName>
    </submittedName>
</protein>
<dbReference type="InterPro" id="IPR036388">
    <property type="entry name" value="WH-like_DNA-bd_sf"/>
</dbReference>
<dbReference type="EMBL" id="FOKW01000010">
    <property type="protein sequence ID" value="SFC56504.1"/>
    <property type="molecule type" value="Genomic_DNA"/>
</dbReference>
<dbReference type="RefSeq" id="WP_089789410.1">
    <property type="nucleotide sequence ID" value="NZ_FOKW01000010.1"/>
</dbReference>
<dbReference type="OrthoDB" id="30795at2157"/>
<sequence length="260" mass="28748">MSVDENGAIDAFERLGLTSYEAKVFIALHRLGSGTARDVARVADVPRSQVYSVAESLEARGLVETQQSSPIRYRPVSLEEAEETLRNRFEQERERAFEYVDEVKRESSGEETREDIWTVRGRDRIDDRVVALLSDAEERIVFGTRLPELFTDPIERALEERSSAGVAVLGLTREDRVRERLEALEGVTVETPSTFPETDRRSGRIAIADDGILLSVVDDDDGSETAIWSSGSLFASVLIQLIEAGEAIPVDPSSSTEGSA</sequence>
<name>A0A1I1K6N0_NATHA</name>
<accession>A0A1I1K6N0</accession>